<sequence>IAEAVVEFPYSRIYDEYDFKEKSTLVINDLCAESCRIYASITADSKKYAANLLIQLPKGFISTADVAAKVDTSTGQKLFLEITKTASVSIVNVNSQMAAGPFVLYVVNSAEIINDSEVYEAEGMIRPVSTVPRYITVMSARLFTIHGAPLPRMKVISSAQGFIATMSGFDRMEDGNCPHLYYTINYRSPGFKMEVNGPILTIEYDYKKKEISATIGIANKFDGAFARNGWIGSPGFHGCPGLQPYRVSTIPSSSRHFTHRSRISNLRVSIWR</sequence>
<reference evidence="2" key="1">
    <citation type="submission" date="2022-10" db="EMBL/GenBank/DDBJ databases">
        <title>Genome assembly of Pristionchus species.</title>
        <authorList>
            <person name="Yoshida K."/>
            <person name="Sommer R.J."/>
        </authorList>
    </citation>
    <scope>NUCLEOTIDE SEQUENCE [LARGE SCALE GENOMIC DNA]</scope>
    <source>
        <strain evidence="2">RS5460</strain>
    </source>
</reference>
<protein>
    <submittedName>
        <fullName evidence="1">Uncharacterized protein</fullName>
    </submittedName>
</protein>
<feature type="non-terminal residue" evidence="1">
    <location>
        <position position="1"/>
    </location>
</feature>
<evidence type="ECO:0000313" key="1">
    <source>
        <dbReference type="EMBL" id="GMR46885.1"/>
    </source>
</evidence>
<accession>A0AAN5CM67</accession>
<dbReference type="EMBL" id="BTRK01000004">
    <property type="protein sequence ID" value="GMR46885.1"/>
    <property type="molecule type" value="Genomic_DNA"/>
</dbReference>
<dbReference type="Proteomes" id="UP001328107">
    <property type="component" value="Unassembled WGS sequence"/>
</dbReference>
<proteinExistence type="predicted"/>
<organism evidence="1 2">
    <name type="scientific">Pristionchus mayeri</name>
    <dbReference type="NCBI Taxonomy" id="1317129"/>
    <lineage>
        <taxon>Eukaryota</taxon>
        <taxon>Metazoa</taxon>
        <taxon>Ecdysozoa</taxon>
        <taxon>Nematoda</taxon>
        <taxon>Chromadorea</taxon>
        <taxon>Rhabditida</taxon>
        <taxon>Rhabditina</taxon>
        <taxon>Diplogasteromorpha</taxon>
        <taxon>Diplogasteroidea</taxon>
        <taxon>Neodiplogasteridae</taxon>
        <taxon>Pristionchus</taxon>
    </lineage>
</organism>
<keyword evidence="2" id="KW-1185">Reference proteome</keyword>
<comment type="caution">
    <text evidence="1">The sequence shown here is derived from an EMBL/GenBank/DDBJ whole genome shotgun (WGS) entry which is preliminary data.</text>
</comment>
<feature type="non-terminal residue" evidence="1">
    <location>
        <position position="272"/>
    </location>
</feature>
<dbReference type="AlphaFoldDB" id="A0AAN5CM67"/>
<name>A0AAN5CM67_9BILA</name>
<evidence type="ECO:0000313" key="2">
    <source>
        <dbReference type="Proteomes" id="UP001328107"/>
    </source>
</evidence>
<gene>
    <name evidence="1" type="ORF">PMAYCL1PPCAC_17080</name>
</gene>